<keyword evidence="6" id="KW-0472">Membrane</keyword>
<evidence type="ECO:0000256" key="7">
    <source>
        <dbReference type="ARBA" id="ARBA00023237"/>
    </source>
</evidence>
<dbReference type="GO" id="GO:1990281">
    <property type="term" value="C:efflux pump complex"/>
    <property type="evidence" value="ECO:0007669"/>
    <property type="project" value="TreeGrafter"/>
</dbReference>
<comment type="subcellular location">
    <subcellularLocation>
        <location evidence="1">Cell outer membrane</location>
    </subcellularLocation>
</comment>
<gene>
    <name evidence="9" type="ORF">A2637_01145</name>
</gene>
<evidence type="ECO:0000256" key="8">
    <source>
        <dbReference type="SAM" id="SignalP"/>
    </source>
</evidence>
<keyword evidence="8" id="KW-0732">Signal</keyword>
<keyword evidence="4" id="KW-1134">Transmembrane beta strand</keyword>
<name>A0A1F6TQP8_9PROT</name>
<sequence>MRPVALLLLFGLAPPAAADDLLAVYGKARANDTVWAQARANYQATIEKAPQGRAQLLPTLNLSAASTNTTDQRVITPTSDRSYDYSTKGYSLTLTQPLYRKQNFAAYSQGRADAARAEHELTGAEHDLLLRATQAYLNVLTAQDALDFVRTEKAAIERLLALTQRNFNVGAASLVDVHEAQARYDLAVAQEIAAANDLELRREALRVITGDDPGALARLGGALDLRAPEPADMDRWIEAARRDNPQVRAREYALAGARDELEKSRAGHYPTLDLTAARSYSDAGGSTLGYGSETTTNQVGIQLQVPLFQGGGVSSKVRESYARQDEAAGRLDQARRTAAQQARESYLAVINGVARVRALEQAQASNQRALESTILGYERGARTGVDVLNTQRELFRTRRDLSQARYDYLLARLRLKAATGQLSEDDLADTNRLLAQR</sequence>
<dbReference type="GO" id="GO:0009279">
    <property type="term" value="C:cell outer membrane"/>
    <property type="evidence" value="ECO:0007669"/>
    <property type="project" value="UniProtKB-SubCell"/>
</dbReference>
<evidence type="ECO:0008006" key="11">
    <source>
        <dbReference type="Google" id="ProtNLM"/>
    </source>
</evidence>
<keyword evidence="3" id="KW-0813">Transport</keyword>
<evidence type="ECO:0000256" key="5">
    <source>
        <dbReference type="ARBA" id="ARBA00022692"/>
    </source>
</evidence>
<dbReference type="PANTHER" id="PTHR30026:SF20">
    <property type="entry name" value="OUTER MEMBRANE PROTEIN TOLC"/>
    <property type="match status" value="1"/>
</dbReference>
<keyword evidence="7" id="KW-0998">Cell outer membrane</keyword>
<organism evidence="9 10">
    <name type="scientific">Candidatus Muproteobacteria bacterium RIFCSPHIGHO2_01_FULL_65_16</name>
    <dbReference type="NCBI Taxonomy" id="1817764"/>
    <lineage>
        <taxon>Bacteria</taxon>
        <taxon>Pseudomonadati</taxon>
        <taxon>Pseudomonadota</taxon>
        <taxon>Candidatus Muproteobacteria</taxon>
    </lineage>
</organism>
<accession>A0A1F6TQP8</accession>
<evidence type="ECO:0000256" key="3">
    <source>
        <dbReference type="ARBA" id="ARBA00022448"/>
    </source>
</evidence>
<dbReference type="Proteomes" id="UP000179360">
    <property type="component" value="Unassembled WGS sequence"/>
</dbReference>
<dbReference type="InterPro" id="IPR051906">
    <property type="entry name" value="TolC-like"/>
</dbReference>
<dbReference type="GO" id="GO:0015288">
    <property type="term" value="F:porin activity"/>
    <property type="evidence" value="ECO:0007669"/>
    <property type="project" value="TreeGrafter"/>
</dbReference>
<evidence type="ECO:0000256" key="1">
    <source>
        <dbReference type="ARBA" id="ARBA00004442"/>
    </source>
</evidence>
<dbReference type="EMBL" id="MFSY01000019">
    <property type="protein sequence ID" value="OGI47440.1"/>
    <property type="molecule type" value="Genomic_DNA"/>
</dbReference>
<keyword evidence="5" id="KW-0812">Transmembrane</keyword>
<dbReference type="SUPFAM" id="SSF56954">
    <property type="entry name" value="Outer membrane efflux proteins (OEP)"/>
    <property type="match status" value="1"/>
</dbReference>
<dbReference type="AlphaFoldDB" id="A0A1F6TQP8"/>
<dbReference type="InterPro" id="IPR010130">
    <property type="entry name" value="T1SS_OMP_TolC"/>
</dbReference>
<dbReference type="GO" id="GO:0015562">
    <property type="term" value="F:efflux transmembrane transporter activity"/>
    <property type="evidence" value="ECO:0007669"/>
    <property type="project" value="InterPro"/>
</dbReference>
<dbReference type="PANTHER" id="PTHR30026">
    <property type="entry name" value="OUTER MEMBRANE PROTEIN TOLC"/>
    <property type="match status" value="1"/>
</dbReference>
<protein>
    <recommendedName>
        <fullName evidence="11">Channel protein TolC</fullName>
    </recommendedName>
</protein>
<dbReference type="STRING" id="1817764.A2637_01145"/>
<comment type="similarity">
    <text evidence="2">Belongs to the outer membrane factor (OMF) (TC 1.B.17) family.</text>
</comment>
<dbReference type="Gene3D" id="1.20.1600.10">
    <property type="entry name" value="Outer membrane efflux proteins (OEP)"/>
    <property type="match status" value="1"/>
</dbReference>
<reference evidence="9 10" key="1">
    <citation type="journal article" date="2016" name="Nat. Commun.">
        <title>Thousands of microbial genomes shed light on interconnected biogeochemical processes in an aquifer system.</title>
        <authorList>
            <person name="Anantharaman K."/>
            <person name="Brown C.T."/>
            <person name="Hug L.A."/>
            <person name="Sharon I."/>
            <person name="Castelle C.J."/>
            <person name="Probst A.J."/>
            <person name="Thomas B.C."/>
            <person name="Singh A."/>
            <person name="Wilkins M.J."/>
            <person name="Karaoz U."/>
            <person name="Brodie E.L."/>
            <person name="Williams K.H."/>
            <person name="Hubbard S.S."/>
            <person name="Banfield J.F."/>
        </authorList>
    </citation>
    <scope>NUCLEOTIDE SEQUENCE [LARGE SCALE GENOMIC DNA]</scope>
</reference>
<evidence type="ECO:0000256" key="4">
    <source>
        <dbReference type="ARBA" id="ARBA00022452"/>
    </source>
</evidence>
<dbReference type="Pfam" id="PF02321">
    <property type="entry name" value="OEP"/>
    <property type="match status" value="2"/>
</dbReference>
<evidence type="ECO:0000313" key="9">
    <source>
        <dbReference type="EMBL" id="OGI47440.1"/>
    </source>
</evidence>
<dbReference type="NCBIfam" id="TIGR01844">
    <property type="entry name" value="type_I_sec_TolC"/>
    <property type="match status" value="1"/>
</dbReference>
<feature type="chain" id="PRO_5009225614" description="Channel protein TolC" evidence="8">
    <location>
        <begin position="19"/>
        <end position="437"/>
    </location>
</feature>
<proteinExistence type="inferred from homology"/>
<feature type="signal peptide" evidence="8">
    <location>
        <begin position="1"/>
        <end position="18"/>
    </location>
</feature>
<dbReference type="InterPro" id="IPR003423">
    <property type="entry name" value="OMP_efflux"/>
</dbReference>
<evidence type="ECO:0000256" key="2">
    <source>
        <dbReference type="ARBA" id="ARBA00007613"/>
    </source>
</evidence>
<comment type="caution">
    <text evidence="9">The sequence shown here is derived from an EMBL/GenBank/DDBJ whole genome shotgun (WGS) entry which is preliminary data.</text>
</comment>
<evidence type="ECO:0000256" key="6">
    <source>
        <dbReference type="ARBA" id="ARBA00023136"/>
    </source>
</evidence>
<evidence type="ECO:0000313" key="10">
    <source>
        <dbReference type="Proteomes" id="UP000179360"/>
    </source>
</evidence>